<dbReference type="SUPFAM" id="SSF53474">
    <property type="entry name" value="alpha/beta-Hydrolases"/>
    <property type="match status" value="1"/>
</dbReference>
<dbReference type="GO" id="GO:0016787">
    <property type="term" value="F:hydrolase activity"/>
    <property type="evidence" value="ECO:0007669"/>
    <property type="project" value="UniProtKB-KW"/>
</dbReference>
<dbReference type="RefSeq" id="WP_140008331.1">
    <property type="nucleotide sequence ID" value="NZ_JBHMDG010000005.1"/>
</dbReference>
<dbReference type="InterPro" id="IPR029058">
    <property type="entry name" value="AB_hydrolase_fold"/>
</dbReference>
<gene>
    <name evidence="5" type="ORF">ACFFRI_04805</name>
</gene>
<proteinExistence type="inferred from homology"/>
<dbReference type="InterPro" id="IPR050300">
    <property type="entry name" value="GDXG_lipolytic_enzyme"/>
</dbReference>
<feature type="domain" description="Alpha/beta hydrolase fold-3" evidence="4">
    <location>
        <begin position="77"/>
        <end position="277"/>
    </location>
</feature>
<comment type="caution">
    <text evidence="5">The sequence shown here is derived from an EMBL/GenBank/DDBJ whole genome shotgun (WGS) entry which is preliminary data.</text>
</comment>
<dbReference type="PROSITE" id="PS01173">
    <property type="entry name" value="LIPASE_GDXG_HIS"/>
    <property type="match status" value="1"/>
</dbReference>
<keyword evidence="2 5" id="KW-0378">Hydrolase</keyword>
<organism evidence="5 6">
    <name type="scientific">Nocardioides plantarum</name>
    <dbReference type="NCBI Taxonomy" id="29299"/>
    <lineage>
        <taxon>Bacteria</taxon>
        <taxon>Bacillati</taxon>
        <taxon>Actinomycetota</taxon>
        <taxon>Actinomycetes</taxon>
        <taxon>Propionibacteriales</taxon>
        <taxon>Nocardioidaceae</taxon>
        <taxon>Nocardioides</taxon>
    </lineage>
</organism>
<sequence>MPLDPGTAALLELIEAAPYPPMHESTPEVARKAFRAMTVDLVTPETQVPVGSVEELTVAERPARLYRPAGGGAVPTLVFLHGGGWVIGDLDTHDQTCRRICADGELAVLSVDYRLAPEAPYPAAVEDTLAAVAWAADHLGELGGGDRLGVAGDSAGGNLAAVAAQVLRDRVDAQVLIYPATHVAGDYPSRVDNGEGYFLDMATMTWFAAHYLGETADLDDPRHSPLLGDLSELPPALVVTAEFDPLRDEGEAYADRLEAAGNPVVRVRYDGLVHGFIDMGLMSPAAATALADVAARAGALLRS</sequence>
<protein>
    <submittedName>
        <fullName evidence="5">Alpha/beta hydrolase</fullName>
    </submittedName>
</protein>
<dbReference type="PANTHER" id="PTHR48081:SF8">
    <property type="entry name" value="ALPHA_BETA HYDROLASE FOLD-3 DOMAIN-CONTAINING PROTEIN-RELATED"/>
    <property type="match status" value="1"/>
</dbReference>
<evidence type="ECO:0000256" key="3">
    <source>
        <dbReference type="PROSITE-ProRule" id="PRU10038"/>
    </source>
</evidence>
<evidence type="ECO:0000313" key="5">
    <source>
        <dbReference type="EMBL" id="MFB9312355.1"/>
    </source>
</evidence>
<accession>A0ABV5K6L6</accession>
<dbReference type="Gene3D" id="3.40.50.1820">
    <property type="entry name" value="alpha/beta hydrolase"/>
    <property type="match status" value="1"/>
</dbReference>
<dbReference type="InterPro" id="IPR002168">
    <property type="entry name" value="Lipase_GDXG_HIS_AS"/>
</dbReference>
<evidence type="ECO:0000256" key="1">
    <source>
        <dbReference type="ARBA" id="ARBA00010515"/>
    </source>
</evidence>
<evidence type="ECO:0000256" key="2">
    <source>
        <dbReference type="ARBA" id="ARBA00022801"/>
    </source>
</evidence>
<dbReference type="Proteomes" id="UP001589750">
    <property type="component" value="Unassembled WGS sequence"/>
</dbReference>
<comment type="similarity">
    <text evidence="1">Belongs to the 'GDXG' lipolytic enzyme family.</text>
</comment>
<keyword evidence="6" id="KW-1185">Reference proteome</keyword>
<dbReference type="Pfam" id="PF07859">
    <property type="entry name" value="Abhydrolase_3"/>
    <property type="match status" value="1"/>
</dbReference>
<dbReference type="PANTHER" id="PTHR48081">
    <property type="entry name" value="AB HYDROLASE SUPERFAMILY PROTEIN C4A8.06C"/>
    <property type="match status" value="1"/>
</dbReference>
<feature type="active site" evidence="3">
    <location>
        <position position="154"/>
    </location>
</feature>
<dbReference type="EMBL" id="JBHMDG010000005">
    <property type="protein sequence ID" value="MFB9312355.1"/>
    <property type="molecule type" value="Genomic_DNA"/>
</dbReference>
<evidence type="ECO:0000313" key="6">
    <source>
        <dbReference type="Proteomes" id="UP001589750"/>
    </source>
</evidence>
<name>A0ABV5K6L6_9ACTN</name>
<evidence type="ECO:0000259" key="4">
    <source>
        <dbReference type="Pfam" id="PF07859"/>
    </source>
</evidence>
<dbReference type="InterPro" id="IPR033140">
    <property type="entry name" value="Lipase_GDXG_put_SER_AS"/>
</dbReference>
<dbReference type="PROSITE" id="PS01174">
    <property type="entry name" value="LIPASE_GDXG_SER"/>
    <property type="match status" value="1"/>
</dbReference>
<dbReference type="InterPro" id="IPR013094">
    <property type="entry name" value="AB_hydrolase_3"/>
</dbReference>
<reference evidence="5 6" key="1">
    <citation type="submission" date="2024-09" db="EMBL/GenBank/DDBJ databases">
        <authorList>
            <person name="Sun Q."/>
            <person name="Mori K."/>
        </authorList>
    </citation>
    <scope>NUCLEOTIDE SEQUENCE [LARGE SCALE GENOMIC DNA]</scope>
    <source>
        <strain evidence="5 6">JCM 9626</strain>
    </source>
</reference>